<dbReference type="Pfam" id="PF00210">
    <property type="entry name" value="Ferritin"/>
    <property type="match status" value="1"/>
</dbReference>
<feature type="domain" description="Ferritin/DPS" evidence="5">
    <location>
        <begin position="51"/>
        <end position="189"/>
    </location>
</feature>
<dbReference type="PANTHER" id="PTHR42932">
    <property type="entry name" value="GENERAL STRESS PROTEIN 20U"/>
    <property type="match status" value="1"/>
</dbReference>
<evidence type="ECO:0000256" key="4">
    <source>
        <dbReference type="SAM" id="SignalP"/>
    </source>
</evidence>
<dbReference type="InterPro" id="IPR009078">
    <property type="entry name" value="Ferritin-like_SF"/>
</dbReference>
<dbReference type="InterPro" id="IPR012347">
    <property type="entry name" value="Ferritin-like"/>
</dbReference>
<protein>
    <submittedName>
        <fullName evidence="6">DNA starvation/stationary phase protection protein</fullName>
    </submittedName>
</protein>
<evidence type="ECO:0000313" key="7">
    <source>
        <dbReference type="Proteomes" id="UP000236379"/>
    </source>
</evidence>
<keyword evidence="4" id="KW-0732">Signal</keyword>
<dbReference type="RefSeq" id="WP_103312415.1">
    <property type="nucleotide sequence ID" value="NZ_PPPD01000001.1"/>
</dbReference>
<evidence type="ECO:0000256" key="3">
    <source>
        <dbReference type="SAM" id="MobiDB-lite"/>
    </source>
</evidence>
<proteinExistence type="inferred from homology"/>
<name>A0A2K3UZK1_9DEIO</name>
<feature type="signal peptide" evidence="4">
    <location>
        <begin position="1"/>
        <end position="20"/>
    </location>
</feature>
<evidence type="ECO:0000256" key="1">
    <source>
        <dbReference type="ARBA" id="ARBA00009497"/>
    </source>
</evidence>
<comment type="caution">
    <text evidence="6">The sequence shown here is derived from an EMBL/GenBank/DDBJ whole genome shotgun (WGS) entry which is preliminary data.</text>
</comment>
<dbReference type="SUPFAM" id="SSF47240">
    <property type="entry name" value="Ferritin-like"/>
    <property type="match status" value="1"/>
</dbReference>
<dbReference type="EMBL" id="PPPD01000001">
    <property type="protein sequence ID" value="PNY81976.1"/>
    <property type="molecule type" value="Genomic_DNA"/>
</dbReference>
<comment type="similarity">
    <text evidence="1 2">Belongs to the Dps family.</text>
</comment>
<dbReference type="InterPro" id="IPR008331">
    <property type="entry name" value="Ferritin_DPS_dom"/>
</dbReference>
<dbReference type="PRINTS" id="PR01346">
    <property type="entry name" value="HELNAPAPROT"/>
</dbReference>
<feature type="region of interest" description="Disordered" evidence="3">
    <location>
        <begin position="191"/>
        <end position="212"/>
    </location>
</feature>
<dbReference type="OrthoDB" id="9797023at2"/>
<dbReference type="PANTHER" id="PTHR42932:SF3">
    <property type="entry name" value="DNA PROTECTION DURING STARVATION PROTEIN"/>
    <property type="match status" value="1"/>
</dbReference>
<evidence type="ECO:0000313" key="6">
    <source>
        <dbReference type="EMBL" id="PNY81976.1"/>
    </source>
</evidence>
<reference evidence="6 7" key="1">
    <citation type="submission" date="2018-01" db="EMBL/GenBank/DDBJ databases">
        <title>Deinococcus koreensis sp. nov., a radiation-resistant bacterium isolated from river water.</title>
        <authorList>
            <person name="Choi A."/>
        </authorList>
    </citation>
    <scope>NUCLEOTIDE SEQUENCE [LARGE SCALE GENOMIC DNA]</scope>
    <source>
        <strain evidence="6 7">SJW1-2</strain>
    </source>
</reference>
<dbReference type="AlphaFoldDB" id="A0A2K3UZK1"/>
<evidence type="ECO:0000259" key="5">
    <source>
        <dbReference type="Pfam" id="PF00210"/>
    </source>
</evidence>
<feature type="chain" id="PRO_5014348164" evidence="4">
    <location>
        <begin position="21"/>
        <end position="212"/>
    </location>
</feature>
<keyword evidence="7" id="KW-1185">Reference proteome</keyword>
<dbReference type="Gene3D" id="1.20.1260.10">
    <property type="match status" value="1"/>
</dbReference>
<gene>
    <name evidence="6" type="ORF">CVO96_11900</name>
</gene>
<organism evidence="6 7">
    <name type="scientific">Deinococcus koreensis</name>
    <dbReference type="NCBI Taxonomy" id="2054903"/>
    <lineage>
        <taxon>Bacteria</taxon>
        <taxon>Thermotogati</taxon>
        <taxon>Deinococcota</taxon>
        <taxon>Deinococci</taxon>
        <taxon>Deinococcales</taxon>
        <taxon>Deinococcaceae</taxon>
        <taxon>Deinococcus</taxon>
    </lineage>
</organism>
<sequence>MNRILILSALLLAPLSLASAQSTGQSAGTRPVNQMTTLPHTGTSDRMKSTQALQSTLTELQALQLQTKQAHWNVSGALYYPLHELLQEHYEIIAKHADDVAERLLAIGSSSDGRAPVIVGSSNLPEIPGGFIDDARVLNFFSQQYVTVGGRLRGRIDDVEKVDPTTANLLQEVEHDIEKFQWQMRAHLQPTNTDPNGGAFLNNGAPVLNGGK</sequence>
<dbReference type="GO" id="GO:0008199">
    <property type="term" value="F:ferric iron binding"/>
    <property type="evidence" value="ECO:0007669"/>
    <property type="project" value="InterPro"/>
</dbReference>
<evidence type="ECO:0000256" key="2">
    <source>
        <dbReference type="RuleBase" id="RU003875"/>
    </source>
</evidence>
<accession>A0A2K3UZK1</accession>
<dbReference type="InterPro" id="IPR002177">
    <property type="entry name" value="DPS_DNA-bd"/>
</dbReference>
<feature type="compositionally biased region" description="Polar residues" evidence="3">
    <location>
        <begin position="23"/>
        <end position="42"/>
    </location>
</feature>
<feature type="region of interest" description="Disordered" evidence="3">
    <location>
        <begin position="23"/>
        <end position="47"/>
    </location>
</feature>
<dbReference type="Proteomes" id="UP000236379">
    <property type="component" value="Unassembled WGS sequence"/>
</dbReference>
<dbReference type="CDD" id="cd01043">
    <property type="entry name" value="DPS"/>
    <property type="match status" value="1"/>
</dbReference>